<feature type="region of interest" description="Disordered" evidence="15">
    <location>
        <begin position="1127"/>
        <end position="1154"/>
    </location>
</feature>
<feature type="domain" description="BAH" evidence="18">
    <location>
        <begin position="1177"/>
        <end position="1293"/>
    </location>
</feature>
<evidence type="ECO:0000259" key="16">
    <source>
        <dbReference type="PROSITE" id="PS50014"/>
    </source>
</evidence>
<name>A0A7J8HU69_ROUAE</name>
<dbReference type="EMBL" id="JACASE010000004">
    <property type="protein sequence ID" value="KAF6475570.1"/>
    <property type="molecule type" value="Genomic_DNA"/>
</dbReference>
<evidence type="ECO:0000256" key="3">
    <source>
        <dbReference type="ARBA" id="ARBA00022853"/>
    </source>
</evidence>
<dbReference type="PANTHER" id="PTHR16062:SF19">
    <property type="entry name" value="PROTEIN POLYBROMO-1"/>
    <property type="match status" value="1"/>
</dbReference>
<accession>A0A7J8HU69</accession>
<dbReference type="FunFam" id="2.30.30.490:FF:000003">
    <property type="entry name" value="protein polybromo-1 isoform X3"/>
    <property type="match status" value="1"/>
</dbReference>
<dbReference type="SUPFAM" id="SSF47370">
    <property type="entry name" value="Bromodomain"/>
    <property type="match status" value="6"/>
</dbReference>
<dbReference type="PROSITE" id="PS51038">
    <property type="entry name" value="BAH"/>
    <property type="match status" value="2"/>
</dbReference>
<dbReference type="CDD" id="cd21984">
    <property type="entry name" value="HMG-box_PB1"/>
    <property type="match status" value="1"/>
</dbReference>
<dbReference type="SUPFAM" id="SSF47095">
    <property type="entry name" value="HMG-box"/>
    <property type="match status" value="1"/>
</dbReference>
<dbReference type="PROSITE" id="PS00633">
    <property type="entry name" value="BROMODOMAIN_1"/>
    <property type="match status" value="5"/>
</dbReference>
<dbReference type="CDD" id="cd05518">
    <property type="entry name" value="Bromo_polybromo_IV"/>
    <property type="match status" value="1"/>
</dbReference>
<dbReference type="FunFam" id="1.20.920.10:FF:000015">
    <property type="entry name" value="protein polybromo-1 isoform X3"/>
    <property type="match status" value="1"/>
</dbReference>
<comment type="function">
    <text evidence="9">Involved in transcriptional activation and repression of select genes by chromatin remodeling (alteration of DNA-nucleosome topology). Required for the stability of the SWI/SNF chromatin remodeling complex SWI/SNF-B (PBAF). Acts as a negative regulator of cell proliferation.</text>
</comment>
<dbReference type="Pfam" id="PF00439">
    <property type="entry name" value="Bromodomain"/>
    <property type="match status" value="6"/>
</dbReference>
<keyword evidence="3" id="KW-0156">Chromatin regulator</keyword>
<dbReference type="GO" id="GO:0003682">
    <property type="term" value="F:chromatin binding"/>
    <property type="evidence" value="ECO:0007669"/>
    <property type="project" value="InterPro"/>
</dbReference>
<evidence type="ECO:0000256" key="10">
    <source>
        <dbReference type="ARBA" id="ARBA00066109"/>
    </source>
</evidence>
<evidence type="ECO:0000256" key="15">
    <source>
        <dbReference type="SAM" id="MobiDB-lite"/>
    </source>
</evidence>
<dbReference type="GO" id="GO:0016514">
    <property type="term" value="C:SWI/SNF complex"/>
    <property type="evidence" value="ECO:0007669"/>
    <property type="project" value="TreeGrafter"/>
</dbReference>
<dbReference type="GO" id="GO:0016586">
    <property type="term" value="C:RSC-type complex"/>
    <property type="evidence" value="ECO:0007669"/>
    <property type="project" value="InterPro"/>
</dbReference>
<dbReference type="InterPro" id="IPR018359">
    <property type="entry name" value="Bromodomain_CS"/>
</dbReference>
<evidence type="ECO:0000256" key="8">
    <source>
        <dbReference type="ARBA" id="ARBA00023242"/>
    </source>
</evidence>
<evidence type="ECO:0000256" key="6">
    <source>
        <dbReference type="ARBA" id="ARBA00023125"/>
    </source>
</evidence>
<evidence type="ECO:0000256" key="5">
    <source>
        <dbReference type="ARBA" id="ARBA00023117"/>
    </source>
</evidence>
<dbReference type="CDD" id="cd05515">
    <property type="entry name" value="Bromo_polybromo_V"/>
    <property type="match status" value="1"/>
</dbReference>
<dbReference type="FunFam" id="1.20.920.10:FF:000009">
    <property type="entry name" value="Protein polybromo-1 isoform 1"/>
    <property type="match status" value="1"/>
</dbReference>
<keyword evidence="6 14" id="KW-0238">DNA-binding</keyword>
<feature type="DNA-binding region" description="HMG box" evidence="14">
    <location>
        <begin position="1400"/>
        <end position="1450"/>
    </location>
</feature>
<protein>
    <recommendedName>
        <fullName evidence="11">Protein polybromo-1</fullName>
    </recommendedName>
    <alternativeName>
        <fullName evidence="12">BRG1-associated factor 180</fullName>
    </alternativeName>
</protein>
<dbReference type="Pfam" id="PF00505">
    <property type="entry name" value="HMG_box"/>
    <property type="match status" value="1"/>
</dbReference>
<evidence type="ECO:0000313" key="19">
    <source>
        <dbReference type="EMBL" id="KAF6475570.1"/>
    </source>
</evidence>
<proteinExistence type="predicted"/>
<evidence type="ECO:0000259" key="17">
    <source>
        <dbReference type="PROSITE" id="PS50118"/>
    </source>
</evidence>
<dbReference type="PROSITE" id="PS50014">
    <property type="entry name" value="BROMODOMAIN_2"/>
    <property type="match status" value="6"/>
</dbReference>
<feature type="domain" description="Bromo" evidence="16">
    <location>
        <begin position="697"/>
        <end position="767"/>
    </location>
</feature>
<feature type="region of interest" description="Disordered" evidence="15">
    <location>
        <begin position="646"/>
        <end position="667"/>
    </location>
</feature>
<dbReference type="GO" id="GO:0003677">
    <property type="term" value="F:DNA binding"/>
    <property type="evidence" value="ECO:0007669"/>
    <property type="project" value="UniProtKB-UniRule"/>
</dbReference>
<dbReference type="InterPro" id="IPR036910">
    <property type="entry name" value="HMG_box_dom_sf"/>
</dbReference>
<dbReference type="GO" id="GO:0006338">
    <property type="term" value="P:chromatin remodeling"/>
    <property type="evidence" value="ECO:0007669"/>
    <property type="project" value="InterPro"/>
</dbReference>
<dbReference type="FunFam" id="1.20.920.10:FF:000011">
    <property type="entry name" value="Protein polybromo-1 isoform 1"/>
    <property type="match status" value="1"/>
</dbReference>
<dbReference type="Gene3D" id="2.30.30.490">
    <property type="match status" value="2"/>
</dbReference>
<keyword evidence="7" id="KW-0804">Transcription</keyword>
<feature type="domain" description="Bromo" evidence="16">
    <location>
        <begin position="838"/>
        <end position="883"/>
    </location>
</feature>
<dbReference type="CDD" id="cd04717">
    <property type="entry name" value="BAH_polybromo"/>
    <property type="match status" value="2"/>
</dbReference>
<dbReference type="FunFam" id="2.30.30.490:FF:000002">
    <property type="entry name" value="protein polybromo-1 isoform X3"/>
    <property type="match status" value="1"/>
</dbReference>
<reference evidence="19 20" key="1">
    <citation type="journal article" date="2020" name="Nature">
        <title>Six reference-quality genomes reveal evolution of bat adaptations.</title>
        <authorList>
            <person name="Jebb D."/>
            <person name="Huang Z."/>
            <person name="Pippel M."/>
            <person name="Hughes G.M."/>
            <person name="Lavrichenko K."/>
            <person name="Devanna P."/>
            <person name="Winkler S."/>
            <person name="Jermiin L.S."/>
            <person name="Skirmuntt E.C."/>
            <person name="Katzourakis A."/>
            <person name="Burkitt-Gray L."/>
            <person name="Ray D.A."/>
            <person name="Sullivan K.A.M."/>
            <person name="Roscito J.G."/>
            <person name="Kirilenko B.M."/>
            <person name="Davalos L.M."/>
            <person name="Corthals A.P."/>
            <person name="Power M.L."/>
            <person name="Jones G."/>
            <person name="Ransome R.D."/>
            <person name="Dechmann D.K.N."/>
            <person name="Locatelli A.G."/>
            <person name="Puechmaille S.J."/>
            <person name="Fedrigo O."/>
            <person name="Jarvis E.D."/>
            <person name="Hiller M."/>
            <person name="Vernes S.C."/>
            <person name="Myers E.W."/>
            <person name="Teeling E.C."/>
        </authorList>
    </citation>
    <scope>NUCLEOTIDE SEQUENCE [LARGE SCALE GENOMIC DNA]</scope>
    <source>
        <strain evidence="19">MRouAeg1</strain>
        <tissue evidence="19">Muscle</tissue>
    </source>
</reference>
<gene>
    <name evidence="19" type="ORF">HJG63_014962</name>
</gene>
<dbReference type="Proteomes" id="UP000593571">
    <property type="component" value="Unassembled WGS sequence"/>
</dbReference>
<keyword evidence="8 14" id="KW-0539">Nucleus</keyword>
<comment type="caution">
    <text evidence="19">The sequence shown here is derived from an EMBL/GenBank/DDBJ whole genome shotgun (WGS) entry which is preliminary data.</text>
</comment>
<feature type="region of interest" description="Disordered" evidence="15">
    <location>
        <begin position="923"/>
        <end position="958"/>
    </location>
</feature>
<comment type="subcellular location">
    <subcellularLocation>
        <location evidence="1">Nucleus</location>
    </subcellularLocation>
</comment>
<evidence type="ECO:0000256" key="2">
    <source>
        <dbReference type="ARBA" id="ARBA00022737"/>
    </source>
</evidence>
<dbReference type="InterPro" id="IPR036427">
    <property type="entry name" value="Bromodomain-like_sf"/>
</dbReference>
<feature type="region of interest" description="Disordered" evidence="15">
    <location>
        <begin position="508"/>
        <end position="538"/>
    </location>
</feature>
<evidence type="ECO:0000256" key="14">
    <source>
        <dbReference type="PROSITE-ProRule" id="PRU00267"/>
    </source>
</evidence>
<feature type="domain" description="BAH" evidence="18">
    <location>
        <begin position="977"/>
        <end position="1095"/>
    </location>
</feature>
<evidence type="ECO:0000259" key="18">
    <source>
        <dbReference type="PROSITE" id="PS51038"/>
    </source>
</evidence>
<dbReference type="InterPro" id="IPR001025">
    <property type="entry name" value="BAH_dom"/>
</dbReference>
<evidence type="ECO:0000256" key="4">
    <source>
        <dbReference type="ARBA" id="ARBA00023015"/>
    </source>
</evidence>
<dbReference type="Gene3D" id="1.20.920.10">
    <property type="entry name" value="Bromodomain-like"/>
    <property type="match status" value="6"/>
</dbReference>
<keyword evidence="2" id="KW-0677">Repeat</keyword>
<feature type="domain" description="HMG box" evidence="17">
    <location>
        <begin position="1400"/>
        <end position="1450"/>
    </location>
</feature>
<comment type="subunit">
    <text evidence="10">Component of the SWI/SNF-B (PBAF) chromatin remodeling complex, at least composed of SMARCA4/BRG1, SMARCB1/BAF47/SNF5, ACTL6A/BAF53A or ACTL6B/BAF53B, SMARCE1/BAF57, SMARCD1/BAF60A, SMARCD2/BAF60B, perhaps SMARCD3/BAF60C, SMARCC1/BAF155, SMARCC2/BAF170, PBRM1/BAF180, ARID2/BAF200 and actin. Interacts with PHF10/BAF45A. Interacts with acetylated 'Lys-14' of histone H3 (H3K14ac), and may also interact with other acetylated or methylated Lys residues on histone H3.</text>
</comment>
<dbReference type="InterPro" id="IPR001487">
    <property type="entry name" value="Bromodomain"/>
</dbReference>
<dbReference type="PROSITE" id="PS50118">
    <property type="entry name" value="HMG_BOX_2"/>
    <property type="match status" value="1"/>
</dbReference>
<evidence type="ECO:0000256" key="13">
    <source>
        <dbReference type="PROSITE-ProRule" id="PRU00035"/>
    </source>
</evidence>
<dbReference type="SMART" id="SM00297">
    <property type="entry name" value="BROMO"/>
    <property type="match status" value="6"/>
</dbReference>
<dbReference type="InterPro" id="IPR037382">
    <property type="entry name" value="Rsc/polybromo"/>
</dbReference>
<feature type="domain" description="Bromo" evidence="16">
    <location>
        <begin position="559"/>
        <end position="629"/>
    </location>
</feature>
<dbReference type="InterPro" id="IPR009071">
    <property type="entry name" value="HMG_box_dom"/>
</dbReference>
<feature type="compositionally biased region" description="Polar residues" evidence="15">
    <location>
        <begin position="520"/>
        <end position="529"/>
    </location>
</feature>
<feature type="domain" description="Bromo" evidence="16">
    <location>
        <begin position="221"/>
        <end position="291"/>
    </location>
</feature>
<feature type="region of interest" description="Disordered" evidence="15">
    <location>
        <begin position="22"/>
        <end position="59"/>
    </location>
</feature>
<feature type="compositionally biased region" description="Basic and acidic residues" evidence="15">
    <location>
        <begin position="923"/>
        <end position="954"/>
    </location>
</feature>
<dbReference type="GO" id="GO:0006368">
    <property type="term" value="P:transcription elongation by RNA polymerase II"/>
    <property type="evidence" value="ECO:0007669"/>
    <property type="project" value="TreeGrafter"/>
</dbReference>
<dbReference type="FunFam" id="1.20.920.10:FF:000013">
    <property type="entry name" value="Protein polybromo-1 isoform 1"/>
    <property type="match status" value="1"/>
</dbReference>
<feature type="region of interest" description="Disordered" evidence="15">
    <location>
        <begin position="1374"/>
        <end position="1399"/>
    </location>
</feature>
<sequence>MRRLAFRGAGCALVKLKKLDSMGSKRRRATSPSSSVSGDFDDGHHSVSTPGPSRKRRRLSNLPTVDPIAVCHELYNTIRDYKDEQGRLLCELFIRAPKRRNQPDYYEVVSQPIDLMKIQQKLKMEEYDDVNLLTADFQLLFNNAKAYYKPDSPEYKAACKLWDLYLRTRNEFVQKGEVDDEDDDEDGQDNQGTVTEGSSPSYLKEILEQLLEAIVVATNPSGHLISELFQKLPSKVQYPDYYAIIKEPIDLKTIAQRIQNGSYKSIHAMAKDIDLLAKNAKTYNEPGSQVFKDANSIKKIFYMKKAEIEHHEMAKSSLRMRTSSNLAGPRMTVPSHSKSSLGEERNATSKYYRNKRAVQGGRLSAITMALQYGSESEEDATLAAARYEEGESEAESITSFMDVSNPFYQLYDTVRSCRNNQGQLIAEPFFHLPSKKKYPDYYQQIKMPISLQQIRTKLKNQEYETLDHLECDLNLMFENAKRYNVPNSAIYKRVLKLQQVMQAKKKELARRDDIEDGDSMISSATSDTGSAKRKSKKNIRKQRMKILFNVVLEAREPGTGRRLCDLFMVKPSKKDYPDYYKIILEPMDLKIIEHNIRNDKYAGEEGMIEDMKLMFRNARHYNEEGSQVYNDAHILEKLLKDKRKELGPLPDDDDMASPKLKLSRKSGISPKKSKYMTPMQQKLNEVYEAVKNYTDKRGRRLSAIFLRLPSRSELPDYYLTIKKPMDMEKIRSHMMANKYQDIDSMVEDFVMMFNNACTYNEPESLIYKDALVLHKVLLETRRDLEGDEDSHVPNVTLLIQELIHNLFVSVMSHQDDEGRCYSDSLAEIPAVDPNFPNKPPLTFDIIRKNVENNRYRRLDLFQEHMFEVLERARRMNRTDSEIYEDAVELQQFFIKIRDELCKNGEILLSPALSYTTKHLHNDVEKEKKEKLPKEIEEDKLKREEEKREAEKSEDSAGAAGLSGLHRTYSQDCSFKNSMYHVGDYVYVEPAEANLQPHIVCIERLWEDSAGEKWLYGCWFYRPNETFHLATRKFLEKEVFKSDYYNKVPVSKILGKCVVMFVKEYFKLCPENFRDEDVFVCESRYSAKTKSFKKIKLWTMPISSVRFVPRDVPLPVVRVASVFANADKGDNEKNTDNSEDSRTEESFNLEKEKEDVPVEMSNGEPGCHYFEQLRYNDMWLKVGDCVFIKSHGLVRPRVGRIEKVWVRDGAAYFYGPIFIHPEETEHEPTKMFYKKEVFLSNLEETCPMTCILGKCSVLSFKDFLSCRPTEIPENDVLLCESRYNESDKQMKKFKGLKRFSLSAKVVDDEIYYFRKPIVPQKEPSPLLEKKIQLLEAKFAELEGGDDDIEEMGEEDSEVIEPPSLPQLQTPLTSELDLMPYTPPQSTPKSAKGSAKKEGSKRKINMSGYILFSSEMRAVIKAQHPDYSFGELSRLVGTEWRNLETAKKAEYEGVMNQGVTPMVGTPAPGGSPYGQQVGVLGPPGQQAPPPYPGPHPAGPPVIQQPTTPMFVAPPPKTQRLLHSEAYLKYIEGLSAESSSISKWDQTLAARRRDVHLSKEQESRLPSHWLKSKGAHTTMADALWRLRDLMLRDTLNIRQAYNLENL</sequence>
<dbReference type="PRINTS" id="PR00503">
    <property type="entry name" value="BROMODOMAIN"/>
</dbReference>
<evidence type="ECO:0000256" key="12">
    <source>
        <dbReference type="ARBA" id="ARBA00076961"/>
    </source>
</evidence>
<keyword evidence="5 13" id="KW-0103">Bromodomain</keyword>
<evidence type="ECO:0000256" key="7">
    <source>
        <dbReference type="ARBA" id="ARBA00023163"/>
    </source>
</evidence>
<dbReference type="FunFam" id="1.20.920.10:FF:000006">
    <property type="entry name" value="protein polybromo-1 isoform X1"/>
    <property type="match status" value="1"/>
</dbReference>
<feature type="domain" description="Bromo" evidence="16">
    <location>
        <begin position="85"/>
        <end position="155"/>
    </location>
</feature>
<evidence type="ECO:0000256" key="9">
    <source>
        <dbReference type="ARBA" id="ARBA00056318"/>
    </source>
</evidence>
<dbReference type="CDD" id="cd05526">
    <property type="entry name" value="Bromo_polybromo_VI"/>
    <property type="match status" value="1"/>
</dbReference>
<dbReference type="CDD" id="cd05517">
    <property type="entry name" value="Bromo_polybromo_II"/>
    <property type="match status" value="1"/>
</dbReference>
<organism evidence="19 20">
    <name type="scientific">Rousettus aegyptiacus</name>
    <name type="common">Egyptian fruit bat</name>
    <name type="synonym">Pteropus aegyptiacus</name>
    <dbReference type="NCBI Taxonomy" id="9407"/>
    <lineage>
        <taxon>Eukaryota</taxon>
        <taxon>Metazoa</taxon>
        <taxon>Chordata</taxon>
        <taxon>Craniata</taxon>
        <taxon>Vertebrata</taxon>
        <taxon>Euteleostomi</taxon>
        <taxon>Mammalia</taxon>
        <taxon>Eutheria</taxon>
        <taxon>Laurasiatheria</taxon>
        <taxon>Chiroptera</taxon>
        <taxon>Yinpterochiroptera</taxon>
        <taxon>Pteropodoidea</taxon>
        <taxon>Pteropodidae</taxon>
        <taxon>Rousettinae</taxon>
        <taxon>Rousettus</taxon>
    </lineage>
</organism>
<feature type="compositionally biased region" description="Acidic residues" evidence="15">
    <location>
        <begin position="178"/>
        <end position="188"/>
    </location>
</feature>
<keyword evidence="20" id="KW-1185">Reference proteome</keyword>
<feature type="region of interest" description="Disordered" evidence="15">
    <location>
        <begin position="324"/>
        <end position="346"/>
    </location>
</feature>
<dbReference type="InterPro" id="IPR043151">
    <property type="entry name" value="BAH_sf"/>
</dbReference>
<dbReference type="PANTHER" id="PTHR16062">
    <property type="entry name" value="SWI/SNF-RELATED"/>
    <property type="match status" value="1"/>
</dbReference>
<dbReference type="FunFam" id="1.20.920.10:FF:000010">
    <property type="entry name" value="protein polybromo-1 isoform X3"/>
    <property type="match status" value="1"/>
</dbReference>
<evidence type="ECO:0000313" key="20">
    <source>
        <dbReference type="Proteomes" id="UP000593571"/>
    </source>
</evidence>
<evidence type="ECO:0000256" key="1">
    <source>
        <dbReference type="ARBA" id="ARBA00004123"/>
    </source>
</evidence>
<feature type="domain" description="Bromo" evidence="16">
    <location>
        <begin position="421"/>
        <end position="491"/>
    </location>
</feature>
<dbReference type="CDD" id="cd05524">
    <property type="entry name" value="Bromo_polybromo_I"/>
    <property type="match status" value="1"/>
</dbReference>
<feature type="region of interest" description="Disordered" evidence="15">
    <location>
        <begin position="176"/>
        <end position="198"/>
    </location>
</feature>
<evidence type="ECO:0000256" key="11">
    <source>
        <dbReference type="ARBA" id="ARBA00069785"/>
    </source>
</evidence>
<dbReference type="Pfam" id="PF01426">
    <property type="entry name" value="BAH"/>
    <property type="match status" value="2"/>
</dbReference>
<dbReference type="CDD" id="cd05520">
    <property type="entry name" value="Bromo_polybromo_III"/>
    <property type="match status" value="1"/>
</dbReference>
<keyword evidence="4" id="KW-0805">Transcription regulation</keyword>
<dbReference type="SMART" id="SM00439">
    <property type="entry name" value="BAH"/>
    <property type="match status" value="2"/>
</dbReference>
<dbReference type="InterPro" id="IPR037968">
    <property type="entry name" value="PBRM1_BD5"/>
</dbReference>
<dbReference type="SMART" id="SM00398">
    <property type="entry name" value="HMG"/>
    <property type="match status" value="1"/>
</dbReference>